<dbReference type="GO" id="GO:0035438">
    <property type="term" value="F:cyclic-di-GMP binding"/>
    <property type="evidence" value="ECO:0007669"/>
    <property type="project" value="InterPro"/>
</dbReference>
<dbReference type="InterPro" id="IPR009875">
    <property type="entry name" value="PilZ_domain"/>
</dbReference>
<dbReference type="EMBL" id="JADJNC010000006">
    <property type="protein sequence ID" value="MBK7422424.1"/>
    <property type="molecule type" value="Genomic_DNA"/>
</dbReference>
<proteinExistence type="predicted"/>
<name>A0A9D7F5G0_9RHOO</name>
<dbReference type="AlphaFoldDB" id="A0A9D7F5G0"/>
<organism evidence="2 3">
    <name type="scientific">Candidatus Propionivibrio dominans</name>
    <dbReference type="NCBI Taxonomy" id="2954373"/>
    <lineage>
        <taxon>Bacteria</taxon>
        <taxon>Pseudomonadati</taxon>
        <taxon>Pseudomonadota</taxon>
        <taxon>Betaproteobacteria</taxon>
        <taxon>Rhodocyclales</taxon>
        <taxon>Rhodocyclaceae</taxon>
        <taxon>Propionivibrio</taxon>
    </lineage>
</organism>
<feature type="domain" description="PilZ" evidence="1">
    <location>
        <begin position="4"/>
        <end position="56"/>
    </location>
</feature>
<dbReference type="Gene3D" id="2.40.10.220">
    <property type="entry name" value="predicted glycosyltransferase like domains"/>
    <property type="match status" value="1"/>
</dbReference>
<gene>
    <name evidence="2" type="ORF">IPJ48_04620</name>
</gene>
<dbReference type="SUPFAM" id="SSF141371">
    <property type="entry name" value="PilZ domain-like"/>
    <property type="match status" value="1"/>
</dbReference>
<evidence type="ECO:0000259" key="1">
    <source>
        <dbReference type="Pfam" id="PF07238"/>
    </source>
</evidence>
<comment type="caution">
    <text evidence="2">The sequence shown here is derived from an EMBL/GenBank/DDBJ whole genome shotgun (WGS) entry which is preliminary data.</text>
</comment>
<dbReference type="Proteomes" id="UP000886602">
    <property type="component" value="Unassembled WGS sequence"/>
</dbReference>
<dbReference type="Pfam" id="PF07238">
    <property type="entry name" value="PilZ"/>
    <property type="match status" value="1"/>
</dbReference>
<sequence length="83" mass="9337">MFQLDVKPGESCSLEILHLNDDSLIAVKGEIAHASKNLIGIRFDPLEKEQQNKLRQIGMLNLAPPCLLNRELPALFQAWRSQA</sequence>
<reference evidence="2" key="1">
    <citation type="submission" date="2020-10" db="EMBL/GenBank/DDBJ databases">
        <title>Connecting structure to function with the recovery of over 1000 high-quality activated sludge metagenome-assembled genomes encoding full-length rRNA genes using long-read sequencing.</title>
        <authorList>
            <person name="Singleton C.M."/>
            <person name="Petriglieri F."/>
            <person name="Kristensen J.M."/>
            <person name="Kirkegaard R.H."/>
            <person name="Michaelsen T.Y."/>
            <person name="Andersen M.H."/>
            <person name="Karst S.M."/>
            <person name="Dueholm M.S."/>
            <person name="Nielsen P.H."/>
            <person name="Albertsen M."/>
        </authorList>
    </citation>
    <scope>NUCLEOTIDE SEQUENCE</scope>
    <source>
        <strain evidence="2">EsbW_18-Q3-R4-48_MAXAC.044</strain>
    </source>
</reference>
<evidence type="ECO:0000313" key="2">
    <source>
        <dbReference type="EMBL" id="MBK7422424.1"/>
    </source>
</evidence>
<protein>
    <submittedName>
        <fullName evidence="2">PilZ domain-containing protein</fullName>
    </submittedName>
</protein>
<evidence type="ECO:0000313" key="3">
    <source>
        <dbReference type="Proteomes" id="UP000886602"/>
    </source>
</evidence>
<accession>A0A9D7F5G0</accession>